<evidence type="ECO:0000313" key="1">
    <source>
        <dbReference type="EMBL" id="MPC52176.1"/>
    </source>
</evidence>
<dbReference type="AlphaFoldDB" id="A0A5B7G367"/>
<accession>A0A5B7G367</accession>
<dbReference type="Proteomes" id="UP000324222">
    <property type="component" value="Unassembled WGS sequence"/>
</dbReference>
<proteinExistence type="predicted"/>
<dbReference type="EMBL" id="VSRR010010679">
    <property type="protein sequence ID" value="MPC52176.1"/>
    <property type="molecule type" value="Genomic_DNA"/>
</dbReference>
<keyword evidence="2" id="KW-1185">Reference proteome</keyword>
<organism evidence="1 2">
    <name type="scientific">Portunus trituberculatus</name>
    <name type="common">Swimming crab</name>
    <name type="synonym">Neptunus trituberculatus</name>
    <dbReference type="NCBI Taxonomy" id="210409"/>
    <lineage>
        <taxon>Eukaryota</taxon>
        <taxon>Metazoa</taxon>
        <taxon>Ecdysozoa</taxon>
        <taxon>Arthropoda</taxon>
        <taxon>Crustacea</taxon>
        <taxon>Multicrustacea</taxon>
        <taxon>Malacostraca</taxon>
        <taxon>Eumalacostraca</taxon>
        <taxon>Eucarida</taxon>
        <taxon>Decapoda</taxon>
        <taxon>Pleocyemata</taxon>
        <taxon>Brachyura</taxon>
        <taxon>Eubrachyura</taxon>
        <taxon>Portunoidea</taxon>
        <taxon>Portunidae</taxon>
        <taxon>Portuninae</taxon>
        <taxon>Portunus</taxon>
    </lineage>
</organism>
<reference evidence="1 2" key="1">
    <citation type="submission" date="2019-05" db="EMBL/GenBank/DDBJ databases">
        <title>Another draft genome of Portunus trituberculatus and its Hox gene families provides insights of decapod evolution.</title>
        <authorList>
            <person name="Jeong J.-H."/>
            <person name="Song I."/>
            <person name="Kim S."/>
            <person name="Choi T."/>
            <person name="Kim D."/>
            <person name="Ryu S."/>
            <person name="Kim W."/>
        </authorList>
    </citation>
    <scope>NUCLEOTIDE SEQUENCE [LARGE SCALE GENOMIC DNA]</scope>
    <source>
        <tissue evidence="1">Muscle</tissue>
    </source>
</reference>
<protein>
    <submittedName>
        <fullName evidence="1">Uncharacterized protein</fullName>
    </submittedName>
</protein>
<gene>
    <name evidence="1" type="ORF">E2C01_046038</name>
</gene>
<evidence type="ECO:0000313" key="2">
    <source>
        <dbReference type="Proteomes" id="UP000324222"/>
    </source>
</evidence>
<comment type="caution">
    <text evidence="1">The sequence shown here is derived from an EMBL/GenBank/DDBJ whole genome shotgun (WGS) entry which is preliminary data.</text>
</comment>
<sequence>MHNNDSLMHEDVMHVGMHQLLPLTLRFFLSTDDNMPWAWSRRAFSEPSGGAWHVVIPIL</sequence>
<name>A0A5B7G367_PORTR</name>